<keyword evidence="3" id="KW-1185">Reference proteome</keyword>
<evidence type="ECO:0000313" key="3">
    <source>
        <dbReference type="Proteomes" id="UP001217089"/>
    </source>
</evidence>
<accession>A0ABQ9ENU5</accession>
<dbReference type="PANTHER" id="PTHR20872:SF1">
    <property type="entry name" value="F-BOX DOMAIN-CONTAINING PROTEIN"/>
    <property type="match status" value="1"/>
</dbReference>
<proteinExistence type="predicted"/>
<name>A0ABQ9ENU5_TEGGR</name>
<sequence>MIYQTEDDDEEEGEEYGWMDLPEILLEDIFCLLTPKYRHYASQVCRRWYETFYAPRVWETFVLNSVTLTKRRFNIFKGYQRELCPRKTQVCLSRVGHLFKKIIINPLSDYYNLYEFLRILASFLGYFDEYPMPLLHTLDFTFACETRGISGVIVHGTGGKILEELKILLANLKHLKRLKLSQLLLDESEVSGLLEAVQQHNVDSLKILEIVNCTKGPYMLMEISNFNCLAKLVTSPQHISDETVVMIAGSGITELHIIQDTYTCEAEPVTADAWKLCKEMAPYLRVVLKLCGRTKEELLLQPHAPVHEIHLETPYSKITVPVVISIVHFYHRHLEVFAQKCLPRVHGSRSFHERADSALVMLVRNCDETSILNCER</sequence>
<organism evidence="2 3">
    <name type="scientific">Tegillarca granosa</name>
    <name type="common">Malaysian cockle</name>
    <name type="synonym">Anadara granosa</name>
    <dbReference type="NCBI Taxonomy" id="220873"/>
    <lineage>
        <taxon>Eukaryota</taxon>
        <taxon>Metazoa</taxon>
        <taxon>Spiralia</taxon>
        <taxon>Lophotrochozoa</taxon>
        <taxon>Mollusca</taxon>
        <taxon>Bivalvia</taxon>
        <taxon>Autobranchia</taxon>
        <taxon>Pteriomorphia</taxon>
        <taxon>Arcoida</taxon>
        <taxon>Arcoidea</taxon>
        <taxon>Arcidae</taxon>
        <taxon>Tegillarca</taxon>
    </lineage>
</organism>
<dbReference type="Gene3D" id="1.20.1280.50">
    <property type="match status" value="1"/>
</dbReference>
<dbReference type="EMBL" id="JARBDR010000813">
    <property type="protein sequence ID" value="KAJ8305277.1"/>
    <property type="molecule type" value="Genomic_DNA"/>
</dbReference>
<dbReference type="InterPro" id="IPR036047">
    <property type="entry name" value="F-box-like_dom_sf"/>
</dbReference>
<feature type="domain" description="F-box" evidence="1">
    <location>
        <begin position="15"/>
        <end position="61"/>
    </location>
</feature>
<dbReference type="PANTHER" id="PTHR20872">
    <property type="match status" value="1"/>
</dbReference>
<gene>
    <name evidence="2" type="ORF">KUTeg_015822</name>
</gene>
<dbReference type="SUPFAM" id="SSF52047">
    <property type="entry name" value="RNI-like"/>
    <property type="match status" value="1"/>
</dbReference>
<reference evidence="2 3" key="1">
    <citation type="submission" date="2022-12" db="EMBL/GenBank/DDBJ databases">
        <title>Chromosome-level genome of Tegillarca granosa.</title>
        <authorList>
            <person name="Kim J."/>
        </authorList>
    </citation>
    <scope>NUCLEOTIDE SEQUENCE [LARGE SCALE GENOMIC DNA]</scope>
    <source>
        <strain evidence="2">Teg-2019</strain>
        <tissue evidence="2">Adductor muscle</tissue>
    </source>
</reference>
<evidence type="ECO:0000313" key="2">
    <source>
        <dbReference type="EMBL" id="KAJ8305277.1"/>
    </source>
</evidence>
<protein>
    <recommendedName>
        <fullName evidence="1">F-box domain-containing protein</fullName>
    </recommendedName>
</protein>
<comment type="caution">
    <text evidence="2">The sequence shown here is derived from an EMBL/GenBank/DDBJ whole genome shotgun (WGS) entry which is preliminary data.</text>
</comment>
<dbReference type="Gene3D" id="3.80.10.10">
    <property type="entry name" value="Ribonuclease Inhibitor"/>
    <property type="match status" value="1"/>
</dbReference>
<dbReference type="InterPro" id="IPR001810">
    <property type="entry name" value="F-box_dom"/>
</dbReference>
<dbReference type="SUPFAM" id="SSF81383">
    <property type="entry name" value="F-box domain"/>
    <property type="match status" value="1"/>
</dbReference>
<dbReference type="Pfam" id="PF00646">
    <property type="entry name" value="F-box"/>
    <property type="match status" value="1"/>
</dbReference>
<dbReference type="PROSITE" id="PS50181">
    <property type="entry name" value="FBOX"/>
    <property type="match status" value="1"/>
</dbReference>
<dbReference type="Proteomes" id="UP001217089">
    <property type="component" value="Unassembled WGS sequence"/>
</dbReference>
<evidence type="ECO:0000259" key="1">
    <source>
        <dbReference type="PROSITE" id="PS50181"/>
    </source>
</evidence>
<dbReference type="InterPro" id="IPR032675">
    <property type="entry name" value="LRR_dom_sf"/>
</dbReference>